<evidence type="ECO:0000259" key="6">
    <source>
        <dbReference type="Pfam" id="PF00294"/>
    </source>
</evidence>
<accession>A0AAN0VJT3</accession>
<dbReference type="GO" id="GO:0005524">
    <property type="term" value="F:ATP binding"/>
    <property type="evidence" value="ECO:0007669"/>
    <property type="project" value="UniProtKB-KW"/>
</dbReference>
<evidence type="ECO:0000313" key="7">
    <source>
        <dbReference type="EMBL" id="AII88407.1"/>
    </source>
</evidence>
<evidence type="ECO:0000256" key="3">
    <source>
        <dbReference type="ARBA" id="ARBA00022741"/>
    </source>
</evidence>
<reference evidence="7 8" key="1">
    <citation type="journal article" date="2014" name="ISME J.">
        <title>Adaptation of an abundant Roseobacter RCA organism to pelagic systems revealed by genomic and transcriptomic analyses.</title>
        <authorList>
            <person name="Voget S."/>
            <person name="Wemheuer B."/>
            <person name="Brinkhoff T."/>
            <person name="Vollmers J."/>
            <person name="Dietrich S."/>
            <person name="Giebel H.A."/>
            <person name="Beardsley C."/>
            <person name="Sardemann C."/>
            <person name="Bakenhus I."/>
            <person name="Billerbeck S."/>
            <person name="Daniel R."/>
            <person name="Simon M."/>
        </authorList>
    </citation>
    <scope>NUCLEOTIDE SEQUENCE [LARGE SCALE GENOMIC DNA]</scope>
    <source>
        <strain evidence="7 8">RCA23</strain>
    </source>
</reference>
<organism evidence="7 8">
    <name type="scientific">Planktomarina temperata RCA23</name>
    <dbReference type="NCBI Taxonomy" id="666509"/>
    <lineage>
        <taxon>Bacteria</taxon>
        <taxon>Pseudomonadati</taxon>
        <taxon>Pseudomonadota</taxon>
        <taxon>Alphaproteobacteria</taxon>
        <taxon>Rhodobacterales</taxon>
        <taxon>Paracoccaceae</taxon>
        <taxon>Planktomarina</taxon>
    </lineage>
</organism>
<dbReference type="InterPro" id="IPR011611">
    <property type="entry name" value="PfkB_dom"/>
</dbReference>
<dbReference type="Pfam" id="PF00294">
    <property type="entry name" value="PfkB"/>
    <property type="match status" value="1"/>
</dbReference>
<dbReference type="EMBL" id="CP003984">
    <property type="protein sequence ID" value="AII88407.1"/>
    <property type="molecule type" value="Genomic_DNA"/>
</dbReference>
<keyword evidence="8" id="KW-1185">Reference proteome</keyword>
<dbReference type="CDD" id="cd01167">
    <property type="entry name" value="bac_FRK"/>
    <property type="match status" value="1"/>
</dbReference>
<dbReference type="InterPro" id="IPR050306">
    <property type="entry name" value="PfkB_Carbo_kinase"/>
</dbReference>
<dbReference type="AlphaFoldDB" id="A0AAN0VJT3"/>
<dbReference type="Proteomes" id="UP000028680">
    <property type="component" value="Chromosome"/>
</dbReference>
<keyword evidence="3" id="KW-0547">Nucleotide-binding</keyword>
<dbReference type="GO" id="GO:0008865">
    <property type="term" value="F:fructokinase activity"/>
    <property type="evidence" value="ECO:0007669"/>
    <property type="project" value="UniProtKB-EC"/>
</dbReference>
<proteinExistence type="inferred from homology"/>
<sequence>MLVVGGDNLIDLIEISRDDAAVSFAGARGGSGYNTARATARQGQDVGFITPIAQDNLGHFLADKMVADGVALLSPRSEKPSSLAVVTLVNGQPSYQFYRGDTAERQVDLPSLNAHFPKNGRAFHLTSLSIIAGADAEAWAEFFVAKHKAGIVTTLDPNVRPMLIEDCESYLARLWYLMWHSDVIKLSDEDLEWIYPELSFEAACEALLAKATAKLTIITKGAEGALGYCNGHRVIVPAHPVGKLIDTVGAGDTFMGTVLSGLNGADLLTQTALSELTQDGLQDLLSRAAKAAAINCGREGCDPPSSAELL</sequence>
<keyword evidence="5" id="KW-0067">ATP-binding</keyword>
<evidence type="ECO:0000256" key="1">
    <source>
        <dbReference type="ARBA" id="ARBA00010688"/>
    </source>
</evidence>
<dbReference type="RefSeq" id="WP_044050957.1">
    <property type="nucleotide sequence ID" value="NZ_CP003984.1"/>
</dbReference>
<name>A0AAN0VJT3_9RHOB</name>
<dbReference type="PANTHER" id="PTHR43085:SF1">
    <property type="entry name" value="PSEUDOURIDINE KINASE-RELATED"/>
    <property type="match status" value="1"/>
</dbReference>
<dbReference type="EC" id="2.7.1.4" evidence="7"/>
<dbReference type="Gene3D" id="3.40.1190.20">
    <property type="match status" value="1"/>
</dbReference>
<evidence type="ECO:0000313" key="8">
    <source>
        <dbReference type="Proteomes" id="UP000028680"/>
    </source>
</evidence>
<evidence type="ECO:0000256" key="2">
    <source>
        <dbReference type="ARBA" id="ARBA00022679"/>
    </source>
</evidence>
<evidence type="ECO:0000256" key="4">
    <source>
        <dbReference type="ARBA" id="ARBA00022777"/>
    </source>
</evidence>
<dbReference type="PANTHER" id="PTHR43085">
    <property type="entry name" value="HEXOKINASE FAMILY MEMBER"/>
    <property type="match status" value="1"/>
</dbReference>
<comment type="similarity">
    <text evidence="1">Belongs to the carbohydrate kinase PfkB family.</text>
</comment>
<protein>
    <submittedName>
        <fullName evidence="7">Fructokinase</fullName>
        <ecNumber evidence="7">2.7.1.4</ecNumber>
    </submittedName>
</protein>
<keyword evidence="2 7" id="KW-0808">Transferase</keyword>
<dbReference type="KEGG" id="ptp:RCA23_c29070"/>
<gene>
    <name evidence="7" type="ORF">RCA23_c29070</name>
</gene>
<keyword evidence="4" id="KW-0418">Kinase</keyword>
<feature type="domain" description="Carbohydrate kinase PfkB" evidence="6">
    <location>
        <begin position="3"/>
        <end position="305"/>
    </location>
</feature>
<dbReference type="InterPro" id="IPR029056">
    <property type="entry name" value="Ribokinase-like"/>
</dbReference>
<dbReference type="SUPFAM" id="SSF53613">
    <property type="entry name" value="Ribokinase-like"/>
    <property type="match status" value="1"/>
</dbReference>
<evidence type="ECO:0000256" key="5">
    <source>
        <dbReference type="ARBA" id="ARBA00022840"/>
    </source>
</evidence>